<feature type="transmembrane region" description="Helical" evidence="5">
    <location>
        <begin position="188"/>
        <end position="208"/>
    </location>
</feature>
<name>A0A9P6VHL6_9HELO</name>
<comment type="similarity">
    <text evidence="5">Belongs to the class VI-like SAM-binding methyltransferase superfamily. Isoprenylcysteine carboxyl methyltransferase family.</text>
</comment>
<proteinExistence type="inferred from homology"/>
<feature type="transmembrane region" description="Helical" evidence="5">
    <location>
        <begin position="55"/>
        <end position="80"/>
    </location>
</feature>
<reference evidence="6" key="1">
    <citation type="submission" date="2019-07" db="EMBL/GenBank/DDBJ databases">
        <title>Hyphodiscus hymeniophilus genome sequencing and assembly.</title>
        <authorList>
            <person name="Kramer G."/>
            <person name="Nodwell J."/>
        </authorList>
    </citation>
    <scope>NUCLEOTIDE SEQUENCE</scope>
    <source>
        <strain evidence="6">ATCC 34498</strain>
    </source>
</reference>
<keyword evidence="5" id="KW-0949">S-adenosyl-L-methionine</keyword>
<keyword evidence="2 5" id="KW-0812">Transmembrane</keyword>
<evidence type="ECO:0000256" key="3">
    <source>
        <dbReference type="ARBA" id="ARBA00022989"/>
    </source>
</evidence>
<evidence type="ECO:0000256" key="2">
    <source>
        <dbReference type="ARBA" id="ARBA00022692"/>
    </source>
</evidence>
<dbReference type="Proteomes" id="UP000785200">
    <property type="component" value="Unassembled WGS sequence"/>
</dbReference>
<dbReference type="EMBL" id="VNKQ01000011">
    <property type="protein sequence ID" value="KAG0648098.1"/>
    <property type="molecule type" value="Genomic_DNA"/>
</dbReference>
<keyword evidence="7" id="KW-1185">Reference proteome</keyword>
<comment type="caution">
    <text evidence="6">The sequence shown here is derived from an EMBL/GenBank/DDBJ whole genome shotgun (WGS) entry which is preliminary data.</text>
</comment>
<feature type="transmembrane region" description="Helical" evidence="5">
    <location>
        <begin position="100"/>
        <end position="126"/>
    </location>
</feature>
<dbReference type="InterPro" id="IPR007269">
    <property type="entry name" value="ICMT_MeTrfase"/>
</dbReference>
<feature type="transmembrane region" description="Helical" evidence="5">
    <location>
        <begin position="12"/>
        <end position="34"/>
    </location>
</feature>
<evidence type="ECO:0000256" key="4">
    <source>
        <dbReference type="ARBA" id="ARBA00023136"/>
    </source>
</evidence>
<keyword evidence="5" id="KW-0808">Transferase</keyword>
<evidence type="ECO:0000256" key="1">
    <source>
        <dbReference type="ARBA" id="ARBA00004141"/>
    </source>
</evidence>
<dbReference type="OrthoDB" id="422086at2759"/>
<dbReference type="GO" id="GO:0032259">
    <property type="term" value="P:methylation"/>
    <property type="evidence" value="ECO:0007669"/>
    <property type="project" value="UniProtKB-KW"/>
</dbReference>
<keyword evidence="3 5" id="KW-1133">Transmembrane helix</keyword>
<dbReference type="PANTHER" id="PTHR12714">
    <property type="entry name" value="PROTEIN-S ISOPRENYLCYSTEINE O-METHYLTRANSFERASE"/>
    <property type="match status" value="1"/>
</dbReference>
<comment type="subcellular location">
    <subcellularLocation>
        <location evidence="5">Endoplasmic reticulum membrane</location>
        <topology evidence="5">Multi-pass membrane protein</topology>
    </subcellularLocation>
    <subcellularLocation>
        <location evidence="1">Membrane</location>
        <topology evidence="1">Multi-pass membrane protein</topology>
    </subcellularLocation>
</comment>
<evidence type="ECO:0000313" key="6">
    <source>
        <dbReference type="EMBL" id="KAG0648098.1"/>
    </source>
</evidence>
<evidence type="ECO:0000313" key="7">
    <source>
        <dbReference type="Proteomes" id="UP000785200"/>
    </source>
</evidence>
<organism evidence="6 7">
    <name type="scientific">Hyphodiscus hymeniophilus</name>
    <dbReference type="NCBI Taxonomy" id="353542"/>
    <lineage>
        <taxon>Eukaryota</taxon>
        <taxon>Fungi</taxon>
        <taxon>Dikarya</taxon>
        <taxon>Ascomycota</taxon>
        <taxon>Pezizomycotina</taxon>
        <taxon>Leotiomycetes</taxon>
        <taxon>Helotiales</taxon>
        <taxon>Hyphodiscaceae</taxon>
        <taxon>Hyphodiscus</taxon>
    </lineage>
</organism>
<sequence>MSILNTTVSLGVVASLSLAIAVFIASYITALCFTPSNRDPQASKQAGYKSSSTKFFFFYYANTTAQLMGLYHAILCLNYPTPSSKLCPRPSNISPLLFTWNPHTVLCLALIVFAGQVLLSCFTRLGPNFSQDLTPPRSLVTTGPYRWIQHPSYAASIIIFLTNCALFQRRDGVAACWLPTSVIHGETFGHMMWVGYLGTAAVGCYALIQRVKSEEAVLRSSFGAEWDIYHKRTKRFIPGLV</sequence>
<accession>A0A9P6VHL6</accession>
<dbReference type="AlphaFoldDB" id="A0A9P6VHL6"/>
<keyword evidence="4 5" id="KW-0472">Membrane</keyword>
<gene>
    <name evidence="6" type="ORF">D0Z07_5650</name>
</gene>
<protein>
    <recommendedName>
        <fullName evidence="5">Protein-S-isoprenylcysteine O-methyltransferase</fullName>
        <ecNumber evidence="5">2.1.1.100</ecNumber>
    </recommendedName>
</protein>
<keyword evidence="5" id="KW-0256">Endoplasmic reticulum</keyword>
<evidence type="ECO:0000256" key="5">
    <source>
        <dbReference type="RuleBase" id="RU362022"/>
    </source>
</evidence>
<dbReference type="Pfam" id="PF04140">
    <property type="entry name" value="ICMT"/>
    <property type="match status" value="1"/>
</dbReference>
<dbReference type="Gene3D" id="1.20.120.1630">
    <property type="match status" value="1"/>
</dbReference>
<dbReference type="GO" id="GO:0005789">
    <property type="term" value="C:endoplasmic reticulum membrane"/>
    <property type="evidence" value="ECO:0007669"/>
    <property type="project" value="UniProtKB-SubCell"/>
</dbReference>
<dbReference type="GO" id="GO:0004671">
    <property type="term" value="F:protein C-terminal S-isoprenylcysteine carboxyl O-methyltransferase activity"/>
    <property type="evidence" value="ECO:0007669"/>
    <property type="project" value="UniProtKB-EC"/>
</dbReference>
<dbReference type="EC" id="2.1.1.100" evidence="5"/>
<keyword evidence="5" id="KW-0489">Methyltransferase</keyword>
<comment type="catalytic activity">
    <reaction evidence="5">
        <text>[protein]-C-terminal S-[(2E,6E)-farnesyl]-L-cysteine + S-adenosyl-L-methionine = [protein]-C-terminal S-[(2E,6E)-farnesyl]-L-cysteine methyl ester + S-adenosyl-L-homocysteine</text>
        <dbReference type="Rhea" id="RHEA:21672"/>
        <dbReference type="Rhea" id="RHEA-COMP:12125"/>
        <dbReference type="Rhea" id="RHEA-COMP:12126"/>
        <dbReference type="ChEBI" id="CHEBI:57856"/>
        <dbReference type="ChEBI" id="CHEBI:59789"/>
        <dbReference type="ChEBI" id="CHEBI:90510"/>
        <dbReference type="ChEBI" id="CHEBI:90511"/>
        <dbReference type="EC" id="2.1.1.100"/>
    </reaction>
</comment>
<dbReference type="PANTHER" id="PTHR12714:SF9">
    <property type="entry name" value="PROTEIN-S-ISOPRENYLCYSTEINE O-METHYLTRANSFERASE"/>
    <property type="match status" value="1"/>
</dbReference>